<dbReference type="Gene3D" id="3.40.630.30">
    <property type="match status" value="1"/>
</dbReference>
<dbReference type="PANTHER" id="PTHR31435">
    <property type="entry name" value="PROTEIN NATD1"/>
    <property type="match status" value="1"/>
</dbReference>
<accession>A0A0U4BCV0</accession>
<dbReference type="STRING" id="2041.AERYTH_00140"/>
<dbReference type="Proteomes" id="UP000067689">
    <property type="component" value="Chromosome"/>
</dbReference>
<dbReference type="InterPro" id="IPR031165">
    <property type="entry name" value="GNAT_YJDJ"/>
</dbReference>
<dbReference type="InterPro" id="IPR045057">
    <property type="entry name" value="Gcn5-rel_NAT"/>
</dbReference>
<dbReference type="OrthoDB" id="5405911at2"/>
<organism evidence="2 3">
    <name type="scientific">Aeromicrobium erythreum</name>
    <dbReference type="NCBI Taxonomy" id="2041"/>
    <lineage>
        <taxon>Bacteria</taxon>
        <taxon>Bacillati</taxon>
        <taxon>Actinomycetota</taxon>
        <taxon>Actinomycetes</taxon>
        <taxon>Propionibacteriales</taxon>
        <taxon>Nocardioidaceae</taxon>
        <taxon>Aeromicrobium</taxon>
    </lineage>
</organism>
<evidence type="ECO:0000313" key="2">
    <source>
        <dbReference type="EMBL" id="ALX03217.1"/>
    </source>
</evidence>
<gene>
    <name evidence="2" type="ORF">AERYTH_00140</name>
</gene>
<dbReference type="SUPFAM" id="SSF55729">
    <property type="entry name" value="Acyl-CoA N-acyltransferases (Nat)"/>
    <property type="match status" value="1"/>
</dbReference>
<feature type="domain" description="N-acetyltransferase" evidence="1">
    <location>
        <begin position="19"/>
        <end position="111"/>
    </location>
</feature>
<name>A0A0U4BCV0_9ACTN</name>
<dbReference type="Pfam" id="PF14542">
    <property type="entry name" value="Acetyltransf_CG"/>
    <property type="match status" value="1"/>
</dbReference>
<dbReference type="RefSeq" id="WP_067853024.1">
    <property type="nucleotide sequence ID" value="NZ_CP011502.1"/>
</dbReference>
<dbReference type="PROSITE" id="PS51729">
    <property type="entry name" value="GNAT_YJDJ"/>
    <property type="match status" value="1"/>
</dbReference>
<dbReference type="KEGG" id="aer:AERYTH_00140"/>
<dbReference type="EMBL" id="CP011502">
    <property type="protein sequence ID" value="ALX03217.1"/>
    <property type="molecule type" value="Genomic_DNA"/>
</dbReference>
<evidence type="ECO:0000313" key="3">
    <source>
        <dbReference type="Proteomes" id="UP000067689"/>
    </source>
</evidence>
<dbReference type="InterPro" id="IPR016181">
    <property type="entry name" value="Acyl_CoA_acyltransferase"/>
</dbReference>
<dbReference type="AlphaFoldDB" id="A0A0U4BCV0"/>
<dbReference type="PANTHER" id="PTHR31435:SF10">
    <property type="entry name" value="BSR4717 PROTEIN"/>
    <property type="match status" value="1"/>
</dbReference>
<keyword evidence="3" id="KW-1185">Reference proteome</keyword>
<proteinExistence type="predicted"/>
<evidence type="ECO:0000259" key="1">
    <source>
        <dbReference type="PROSITE" id="PS51729"/>
    </source>
</evidence>
<sequence length="114" mass="12826">MSLPPTEHRDDEGRVVVVRHAPEQQRYELLDDGTVIGHADYRDLEGNGAGAQRHFLHTEVDEAYGGRGLAPVLVAYALDDVRASDLRIVPHCPYVASWLRKHEGRFDDLVDWPA</sequence>
<dbReference type="PATRIC" id="fig|2041.4.peg.27"/>
<reference evidence="2 3" key="1">
    <citation type="journal article" date="1991" name="Int. J. Syst. Bacteriol.">
        <title>Description of the erythromycin-producing bacterium Arthrobacter sp. strain NRRL B-3381 as Aeromicrobium erythreum gen. nov., sp. nov.</title>
        <authorList>
            <person name="Miller E.S."/>
            <person name="Woese C.R."/>
            <person name="Brenner S."/>
        </authorList>
    </citation>
    <scope>NUCLEOTIDE SEQUENCE [LARGE SCALE GENOMIC DNA]</scope>
    <source>
        <strain evidence="2 3">AR18</strain>
    </source>
</reference>
<protein>
    <recommendedName>
        <fullName evidence="1">N-acetyltransferase domain-containing protein</fullName>
    </recommendedName>
</protein>